<reference evidence="4" key="1">
    <citation type="submission" date="2018-01" db="EMBL/GenBank/DDBJ databases">
        <authorList>
            <person name="Mao J.F."/>
        </authorList>
    </citation>
    <scope>NUCLEOTIDE SEQUENCE</scope>
    <source>
        <strain evidence="4">Huo1</strain>
        <tissue evidence="4">Leaf</tissue>
    </source>
</reference>
<comment type="caution">
    <text evidence="4">The sequence shown here is derived from an EMBL/GenBank/DDBJ whole genome shotgun (WGS) entry which is preliminary data.</text>
</comment>
<evidence type="ECO:0000256" key="3">
    <source>
        <dbReference type="SAM" id="MobiDB-lite"/>
    </source>
</evidence>
<evidence type="ECO:0008006" key="6">
    <source>
        <dbReference type="Google" id="ProtNLM"/>
    </source>
</evidence>
<dbReference type="PROSITE" id="PS51375">
    <property type="entry name" value="PPR"/>
    <property type="match status" value="3"/>
</dbReference>
<dbReference type="GO" id="GO:0003723">
    <property type="term" value="F:RNA binding"/>
    <property type="evidence" value="ECO:0007669"/>
    <property type="project" value="InterPro"/>
</dbReference>
<feature type="repeat" description="PPR" evidence="2">
    <location>
        <begin position="132"/>
        <end position="166"/>
    </location>
</feature>
<dbReference type="GO" id="GO:0099402">
    <property type="term" value="P:plant organ development"/>
    <property type="evidence" value="ECO:0007669"/>
    <property type="project" value="UniProtKB-ARBA"/>
</dbReference>
<dbReference type="FunFam" id="1.25.40.10:FF:000158">
    <property type="entry name" value="pentatricopeptide repeat-containing protein At2g33680"/>
    <property type="match status" value="1"/>
</dbReference>
<gene>
    <name evidence="4" type="ORF">SASPL_126802</name>
</gene>
<dbReference type="PANTHER" id="PTHR24015">
    <property type="entry name" value="OS07G0578800 PROTEIN-RELATED"/>
    <property type="match status" value="1"/>
</dbReference>
<dbReference type="InterPro" id="IPR046960">
    <property type="entry name" value="PPR_At4g14850-like_plant"/>
</dbReference>
<dbReference type="EMBL" id="PNBA02000009">
    <property type="protein sequence ID" value="KAG6414085.1"/>
    <property type="molecule type" value="Genomic_DNA"/>
</dbReference>
<evidence type="ECO:0000256" key="2">
    <source>
        <dbReference type="PROSITE-ProRule" id="PRU00708"/>
    </source>
</evidence>
<name>A0A8X8XHV5_SALSN</name>
<dbReference type="InterPro" id="IPR002885">
    <property type="entry name" value="PPR_rpt"/>
</dbReference>
<evidence type="ECO:0000313" key="5">
    <source>
        <dbReference type="Proteomes" id="UP000298416"/>
    </source>
</evidence>
<dbReference type="NCBIfam" id="TIGR00756">
    <property type="entry name" value="PPR"/>
    <property type="match status" value="4"/>
</dbReference>
<dbReference type="InterPro" id="IPR011990">
    <property type="entry name" value="TPR-like_helical_dom_sf"/>
</dbReference>
<feature type="repeat" description="PPR" evidence="2">
    <location>
        <begin position="335"/>
        <end position="369"/>
    </location>
</feature>
<keyword evidence="1" id="KW-0677">Repeat</keyword>
<sequence length="870" mass="96219">MMRRLQSTLKCSCRHVSCGIHNVASPSFKDEQPFNVYIGSLCNQKLFRDALHAFDVSRKKADCLIDPSTYIHLISACSALRSVEYGRKIHDHLLGSNLLPYMILENHLINMYGKCGLTGDAKEVFDSMWERNVVSWNALIAGYSQHGQDIEAIESYIEMQRSGFMPDHFTFGGVIKACSRLAEAGLGEQLHAKVVKSEFGSHLIAQNALIAMYNKFGRINEAWDVFSLIKLKDLISWSSIIAGLSKLGYEIEALSCFKEILSGGTYHPNEFIFGSVFRACGSLGQPEYGRQIHGVSVKYGFEANAFAGCSLTDMYARCGFLYLAKTAFKLIKHPDIVSWNAVLAGFAYGGDANGAMLFFSRMRHSGSEPNDITVCSLLCGFAGPSTLSQGKQIHCYIIKTGLVLDLPVYNTLLSMYANCSEHMDACKLFNDIRDNAADLVSWTTIINMCMHQHRATEVFALFRTMLLLHGRPDGVILANVIGACGKVATLEMGDQVNCCAVKYGLDSGIVVMNGLIDMYVKCGSLESAGKVFNCMPNPNVVSWSSLIVGYAQFGLGQEALDLFRRMKKQGIKPNQVTFVGVLIACSHVGLVDEGIQLLKSMECEHGVIPTREHISCVVDLLARAGRIHDAEAFIDQLGFEPDVVTWKTVLAACKNCGNVEVGRRVAEKILRIDPSNPAAHVLLCNIHASAGNWKDVACLRASMREKGIKKLRGQSWIKVKEQIHVFTAKDGLHQEKDMIFLTLDELLSQISEVWADYEESKPVEEDAAGEGGKGGKRGGGDVRTMPVSEEGDDIWETSPVHTTRGYSIFLKKDQKGSGWNQYRRSRGSKDEMNKRKKESELMVVLGSHQKKWWKGGRVVVNFRKADAALA</sequence>
<dbReference type="AlphaFoldDB" id="A0A8X8XHV5"/>
<dbReference type="PANTHER" id="PTHR24015:SF1672">
    <property type="entry name" value="OS06G0506100 PROTEIN"/>
    <property type="match status" value="1"/>
</dbReference>
<dbReference type="FunFam" id="1.25.40.10:FF:000073">
    <property type="entry name" value="Pentatricopeptide repeat-containing protein chloroplastic"/>
    <property type="match status" value="1"/>
</dbReference>
<dbReference type="Pfam" id="PF13041">
    <property type="entry name" value="PPR_2"/>
    <property type="match status" value="3"/>
</dbReference>
<feature type="region of interest" description="Disordered" evidence="3">
    <location>
        <begin position="761"/>
        <end position="798"/>
    </location>
</feature>
<dbReference type="Gene3D" id="1.25.40.10">
    <property type="entry name" value="Tetratricopeptide repeat domain"/>
    <property type="match status" value="4"/>
</dbReference>
<dbReference type="Proteomes" id="UP000298416">
    <property type="component" value="Unassembled WGS sequence"/>
</dbReference>
<proteinExistence type="predicted"/>
<feature type="repeat" description="PPR" evidence="2">
    <location>
        <begin position="539"/>
        <end position="573"/>
    </location>
</feature>
<dbReference type="InterPro" id="IPR046848">
    <property type="entry name" value="E_motif"/>
</dbReference>
<dbReference type="Pfam" id="PF20431">
    <property type="entry name" value="E_motif"/>
    <property type="match status" value="1"/>
</dbReference>
<keyword evidence="5" id="KW-1185">Reference proteome</keyword>
<dbReference type="Pfam" id="PF01535">
    <property type="entry name" value="PPR"/>
    <property type="match status" value="5"/>
</dbReference>
<organism evidence="4">
    <name type="scientific">Salvia splendens</name>
    <name type="common">Scarlet sage</name>
    <dbReference type="NCBI Taxonomy" id="180675"/>
    <lineage>
        <taxon>Eukaryota</taxon>
        <taxon>Viridiplantae</taxon>
        <taxon>Streptophyta</taxon>
        <taxon>Embryophyta</taxon>
        <taxon>Tracheophyta</taxon>
        <taxon>Spermatophyta</taxon>
        <taxon>Magnoliopsida</taxon>
        <taxon>eudicotyledons</taxon>
        <taxon>Gunneridae</taxon>
        <taxon>Pentapetalae</taxon>
        <taxon>asterids</taxon>
        <taxon>lamiids</taxon>
        <taxon>Lamiales</taxon>
        <taxon>Lamiaceae</taxon>
        <taxon>Nepetoideae</taxon>
        <taxon>Mentheae</taxon>
        <taxon>Salviinae</taxon>
        <taxon>Salvia</taxon>
        <taxon>Salvia subgen. Calosphace</taxon>
        <taxon>core Calosphace</taxon>
    </lineage>
</organism>
<accession>A0A8X8XHV5</accession>
<reference evidence="4" key="2">
    <citation type="submission" date="2020-08" db="EMBL/GenBank/DDBJ databases">
        <title>Plant Genome Project.</title>
        <authorList>
            <person name="Zhang R.-G."/>
        </authorList>
    </citation>
    <scope>NUCLEOTIDE SEQUENCE</scope>
    <source>
        <strain evidence="4">Huo1</strain>
        <tissue evidence="4">Leaf</tissue>
    </source>
</reference>
<dbReference type="GO" id="GO:0009451">
    <property type="term" value="P:RNA modification"/>
    <property type="evidence" value="ECO:0007669"/>
    <property type="project" value="InterPro"/>
</dbReference>
<feature type="region of interest" description="Disordered" evidence="3">
    <location>
        <begin position="818"/>
        <end position="837"/>
    </location>
</feature>
<protein>
    <recommendedName>
        <fullName evidence="6">Pentatricopeptide repeat-containing protein</fullName>
    </recommendedName>
</protein>
<evidence type="ECO:0000313" key="4">
    <source>
        <dbReference type="EMBL" id="KAG6414085.1"/>
    </source>
</evidence>
<feature type="compositionally biased region" description="Basic and acidic residues" evidence="3">
    <location>
        <begin position="827"/>
        <end position="837"/>
    </location>
</feature>
<evidence type="ECO:0000256" key="1">
    <source>
        <dbReference type="ARBA" id="ARBA00022737"/>
    </source>
</evidence>